<name>A0A3E4TLI1_9FIRM</name>
<gene>
    <name evidence="2" type="ORF">DXC39_33105</name>
</gene>
<evidence type="ECO:0000313" key="2">
    <source>
        <dbReference type="EMBL" id="RGL91780.1"/>
    </source>
</evidence>
<comment type="caution">
    <text evidence="2">The sequence shown here is derived from an EMBL/GenBank/DDBJ whole genome shotgun (WGS) entry which is preliminary data.</text>
</comment>
<sequence>MQQINNMGSLLQAYGLMKRLKGGHNSVHFLDIKKYDDDYALLENDQINFNKEYENDKKYYRYFRYPISMIYQKMKVKQQNKIFEKFRNNYFYRADEDKIYDLCVIGSDEVFNCQNAGFLGFSSQLFGNVANAKNVITYAACCGATTYETLPSKVKNRITDSLNKISNFSVRDQNTFEFVRKMSSKDIQINLDPVLISNFDAEINKAKEKYNKNNFCVVYSYKNRINSKNEINAIKRFCHENNLKLVAIGAPQFWIKDYVVCDPFECLKIIKNSSFVITDTFHGTIFSAKYANRFAVIVRDSNRNKLMDLVDRLSINEHLLNSINDISSVYSKQKDSVYLKKIIKEQETNTYTYLKNSGCY</sequence>
<reference evidence="2 3" key="1">
    <citation type="submission" date="2018-08" db="EMBL/GenBank/DDBJ databases">
        <title>A genome reference for cultivated species of the human gut microbiota.</title>
        <authorList>
            <person name="Zou Y."/>
            <person name="Xue W."/>
            <person name="Luo G."/>
        </authorList>
    </citation>
    <scope>NUCLEOTIDE SEQUENCE [LARGE SCALE GENOMIC DNA]</scope>
    <source>
        <strain evidence="2 3">TF05-11AC</strain>
    </source>
</reference>
<dbReference type="GO" id="GO:0016740">
    <property type="term" value="F:transferase activity"/>
    <property type="evidence" value="ECO:0007669"/>
    <property type="project" value="UniProtKB-KW"/>
</dbReference>
<dbReference type="EMBL" id="QSSQ01000079">
    <property type="protein sequence ID" value="RGL91780.1"/>
    <property type="molecule type" value="Genomic_DNA"/>
</dbReference>
<dbReference type="AlphaFoldDB" id="A0A3E4TLI1"/>
<accession>A0A3E4TLI1</accession>
<dbReference type="Pfam" id="PF04230">
    <property type="entry name" value="PS_pyruv_trans"/>
    <property type="match status" value="1"/>
</dbReference>
<protein>
    <submittedName>
        <fullName evidence="2">Polysaccharide pyruvyl transferase family protein</fullName>
    </submittedName>
</protein>
<evidence type="ECO:0000313" key="3">
    <source>
        <dbReference type="Proteomes" id="UP000261257"/>
    </source>
</evidence>
<proteinExistence type="predicted"/>
<evidence type="ECO:0000259" key="1">
    <source>
        <dbReference type="Pfam" id="PF04230"/>
    </source>
</evidence>
<feature type="domain" description="Polysaccharide pyruvyl transferase" evidence="1">
    <location>
        <begin position="6"/>
        <end position="299"/>
    </location>
</feature>
<organism evidence="2 3">
    <name type="scientific">Hungatella hathewayi</name>
    <dbReference type="NCBI Taxonomy" id="154046"/>
    <lineage>
        <taxon>Bacteria</taxon>
        <taxon>Bacillati</taxon>
        <taxon>Bacillota</taxon>
        <taxon>Clostridia</taxon>
        <taxon>Lachnospirales</taxon>
        <taxon>Lachnospiraceae</taxon>
        <taxon>Hungatella</taxon>
    </lineage>
</organism>
<keyword evidence="2" id="KW-0808">Transferase</keyword>
<dbReference type="InterPro" id="IPR007345">
    <property type="entry name" value="Polysacch_pyruvyl_Trfase"/>
</dbReference>
<dbReference type="Proteomes" id="UP000261257">
    <property type="component" value="Unassembled WGS sequence"/>
</dbReference>